<evidence type="ECO:0008006" key="3">
    <source>
        <dbReference type="Google" id="ProtNLM"/>
    </source>
</evidence>
<reference evidence="1" key="1">
    <citation type="journal article" date="2020" name="Stud. Mycol.">
        <title>101 Dothideomycetes genomes: a test case for predicting lifestyles and emergence of pathogens.</title>
        <authorList>
            <person name="Haridas S."/>
            <person name="Albert R."/>
            <person name="Binder M."/>
            <person name="Bloem J."/>
            <person name="Labutti K."/>
            <person name="Salamov A."/>
            <person name="Andreopoulos B."/>
            <person name="Baker S."/>
            <person name="Barry K."/>
            <person name="Bills G."/>
            <person name="Bluhm B."/>
            <person name="Cannon C."/>
            <person name="Castanera R."/>
            <person name="Culley D."/>
            <person name="Daum C."/>
            <person name="Ezra D."/>
            <person name="Gonzalez J."/>
            <person name="Henrissat B."/>
            <person name="Kuo A."/>
            <person name="Liang C."/>
            <person name="Lipzen A."/>
            <person name="Lutzoni F."/>
            <person name="Magnuson J."/>
            <person name="Mondo S."/>
            <person name="Nolan M."/>
            <person name="Ohm R."/>
            <person name="Pangilinan J."/>
            <person name="Park H.-J."/>
            <person name="Ramirez L."/>
            <person name="Alfaro M."/>
            <person name="Sun H."/>
            <person name="Tritt A."/>
            <person name="Yoshinaga Y."/>
            <person name="Zwiers L.-H."/>
            <person name="Turgeon B."/>
            <person name="Goodwin S."/>
            <person name="Spatafora J."/>
            <person name="Crous P."/>
            <person name="Grigoriev I."/>
        </authorList>
    </citation>
    <scope>NUCLEOTIDE SEQUENCE</scope>
    <source>
        <strain evidence="1">CBS 119687</strain>
    </source>
</reference>
<dbReference type="Proteomes" id="UP000799771">
    <property type="component" value="Unassembled WGS sequence"/>
</dbReference>
<dbReference type="GeneID" id="54410545"/>
<keyword evidence="2" id="KW-1185">Reference proteome</keyword>
<evidence type="ECO:0000313" key="1">
    <source>
        <dbReference type="EMBL" id="KAF2132549.1"/>
    </source>
</evidence>
<dbReference type="OrthoDB" id="5413827at2759"/>
<sequence length="265" mass="30546">MVPLSIFAPLQQLGSAYETSMVTPPPKIINETPKDTTTDAFHATRLKIAQRNQHDSPLLGLPAELRNKIYGYVLCGKTIAFELFRTVPGFDENNFNLLRTCRQIHAEAQLLPYAKNTFLIGDRSQFKQWLQQRTALQIDAISTIHLRFTLGINNSSADYRWRLNRTHIFTKTDKLEMAFLEIPNLRKIMIVARMMVDPDWKRMNPITSRPDAEDVLRCIEVQSKPVEAANPGVRIVVEKTEHREEVEFGSSYENVRDRWAYTKAN</sequence>
<protein>
    <recommendedName>
        <fullName evidence="3">F-box domain-containing protein</fullName>
    </recommendedName>
</protein>
<accession>A0A6A6AKS3</accession>
<evidence type="ECO:0000313" key="2">
    <source>
        <dbReference type="Proteomes" id="UP000799771"/>
    </source>
</evidence>
<dbReference type="EMBL" id="ML977500">
    <property type="protein sequence ID" value="KAF2132549.1"/>
    <property type="molecule type" value="Genomic_DNA"/>
</dbReference>
<name>A0A6A6AKS3_9PLEO</name>
<dbReference type="RefSeq" id="XP_033526936.1">
    <property type="nucleotide sequence ID" value="XM_033670113.1"/>
</dbReference>
<proteinExistence type="predicted"/>
<organism evidence="1 2">
    <name type="scientific">Dothidotthia symphoricarpi CBS 119687</name>
    <dbReference type="NCBI Taxonomy" id="1392245"/>
    <lineage>
        <taxon>Eukaryota</taxon>
        <taxon>Fungi</taxon>
        <taxon>Dikarya</taxon>
        <taxon>Ascomycota</taxon>
        <taxon>Pezizomycotina</taxon>
        <taxon>Dothideomycetes</taxon>
        <taxon>Pleosporomycetidae</taxon>
        <taxon>Pleosporales</taxon>
        <taxon>Dothidotthiaceae</taxon>
        <taxon>Dothidotthia</taxon>
    </lineage>
</organism>
<gene>
    <name evidence="1" type="ORF">P153DRAFT_382174</name>
</gene>
<dbReference type="PANTHER" id="PTHR38790:SF4">
    <property type="entry name" value="2EXR DOMAIN-CONTAINING PROTEIN"/>
    <property type="match status" value="1"/>
</dbReference>
<dbReference type="PANTHER" id="PTHR38790">
    <property type="entry name" value="2EXR DOMAIN-CONTAINING PROTEIN-RELATED"/>
    <property type="match status" value="1"/>
</dbReference>
<dbReference type="AlphaFoldDB" id="A0A6A6AKS3"/>